<proteinExistence type="predicted"/>
<evidence type="ECO:0000256" key="4">
    <source>
        <dbReference type="ARBA" id="ARBA00023136"/>
    </source>
</evidence>
<keyword evidence="2 6" id="KW-0812">Transmembrane</keyword>
<evidence type="ECO:0000256" key="5">
    <source>
        <dbReference type="SAM" id="MobiDB-lite"/>
    </source>
</evidence>
<protein>
    <submittedName>
        <fullName evidence="7">Uncharacterized protein</fullName>
    </submittedName>
</protein>
<evidence type="ECO:0000256" key="6">
    <source>
        <dbReference type="SAM" id="Phobius"/>
    </source>
</evidence>
<comment type="subcellular location">
    <subcellularLocation>
        <location evidence="1">Membrane</location>
        <topology evidence="1">Multi-pass membrane protein</topology>
    </subcellularLocation>
</comment>
<dbReference type="InterPro" id="IPR004031">
    <property type="entry name" value="PMP22/EMP/MP20/Claudin"/>
</dbReference>
<gene>
    <name evidence="7" type="ORF">NECAME_01116</name>
</gene>
<dbReference type="Gene3D" id="1.20.140.150">
    <property type="match status" value="1"/>
</dbReference>
<dbReference type="OrthoDB" id="6126739at2759"/>
<evidence type="ECO:0000256" key="1">
    <source>
        <dbReference type="ARBA" id="ARBA00004141"/>
    </source>
</evidence>
<dbReference type="PANTHER" id="PTHR21215">
    <property type="entry name" value="LD36024P"/>
    <property type="match status" value="1"/>
</dbReference>
<dbReference type="PANTHER" id="PTHR21215:SF0">
    <property type="entry name" value="LD36024P"/>
    <property type="match status" value="1"/>
</dbReference>
<evidence type="ECO:0000313" key="7">
    <source>
        <dbReference type="EMBL" id="ETN69006.1"/>
    </source>
</evidence>
<feature type="transmembrane region" description="Helical" evidence="6">
    <location>
        <begin position="248"/>
        <end position="271"/>
    </location>
</feature>
<dbReference type="Proteomes" id="UP000053676">
    <property type="component" value="Unassembled WGS sequence"/>
</dbReference>
<evidence type="ECO:0000256" key="3">
    <source>
        <dbReference type="ARBA" id="ARBA00022989"/>
    </source>
</evidence>
<keyword evidence="8" id="KW-1185">Reference proteome</keyword>
<organism evidence="7 8">
    <name type="scientific">Necator americanus</name>
    <name type="common">Human hookworm</name>
    <dbReference type="NCBI Taxonomy" id="51031"/>
    <lineage>
        <taxon>Eukaryota</taxon>
        <taxon>Metazoa</taxon>
        <taxon>Ecdysozoa</taxon>
        <taxon>Nematoda</taxon>
        <taxon>Chromadorea</taxon>
        <taxon>Rhabditida</taxon>
        <taxon>Rhabditina</taxon>
        <taxon>Rhabditomorpha</taxon>
        <taxon>Strongyloidea</taxon>
        <taxon>Ancylostomatidae</taxon>
        <taxon>Bunostominae</taxon>
        <taxon>Necator</taxon>
    </lineage>
</organism>
<sequence>MRPPGVSVPSAHPGGRRGQSARPVLRAPSSMWSSTILLSLSSVFGIIGLALVLAAALTDNWTEYQVNRREVINAFNREPELNVRLKDAFVRNVNYFSRNYGLFQICFPDSVPSDIGSFSKYGSPCIDNTDYFPVEAVQENYSSQQTQRLYFMRANVATYVLGGIVYVRAAECMHAVLHVTSFTVRIQLLTLTHLVLRFPIFSLISVLLFAVSMACWHYVNYLERAVLEMAPFYKSWEPILKSTTRFNFGWSLVVAWVGILFILFASVFFICSASRLKVREFFDKKNGMRAPRKVARNCALAAMLSPRGFLDPGLTQDVVCTLCFSLQKEEEKALSAKHGAYMMNNYYDKGAMVPYGYNTYAGYGNYPYGYGGQYSNGYYGYMTYGR</sequence>
<dbReference type="AlphaFoldDB" id="W2SJE8"/>
<evidence type="ECO:0000256" key="2">
    <source>
        <dbReference type="ARBA" id="ARBA00022692"/>
    </source>
</evidence>
<feature type="transmembrane region" description="Helical" evidence="6">
    <location>
        <begin position="36"/>
        <end position="58"/>
    </location>
</feature>
<dbReference type="OMA" id="DSYCFNI"/>
<keyword evidence="4 6" id="KW-0472">Membrane</keyword>
<accession>W2SJE8</accession>
<keyword evidence="3 6" id="KW-1133">Transmembrane helix</keyword>
<name>W2SJE8_NECAM</name>
<feature type="transmembrane region" description="Helical" evidence="6">
    <location>
        <begin position="194"/>
        <end position="219"/>
    </location>
</feature>
<reference evidence="8" key="1">
    <citation type="journal article" date="2014" name="Nat. Genet.">
        <title>Genome of the human hookworm Necator americanus.</title>
        <authorList>
            <person name="Tang Y.T."/>
            <person name="Gao X."/>
            <person name="Rosa B.A."/>
            <person name="Abubucker S."/>
            <person name="Hallsworth-Pepin K."/>
            <person name="Martin J."/>
            <person name="Tyagi R."/>
            <person name="Heizer E."/>
            <person name="Zhang X."/>
            <person name="Bhonagiri-Palsikar V."/>
            <person name="Minx P."/>
            <person name="Warren W.C."/>
            <person name="Wang Q."/>
            <person name="Zhan B."/>
            <person name="Hotez P.J."/>
            <person name="Sternberg P.W."/>
            <person name="Dougall A."/>
            <person name="Gaze S.T."/>
            <person name="Mulvenna J."/>
            <person name="Sotillo J."/>
            <person name="Ranganathan S."/>
            <person name="Rabelo E.M."/>
            <person name="Wilson R.K."/>
            <person name="Felgner P.L."/>
            <person name="Bethony J."/>
            <person name="Hawdon J.M."/>
            <person name="Gasser R.B."/>
            <person name="Loukas A."/>
            <person name="Mitreva M."/>
        </authorList>
    </citation>
    <scope>NUCLEOTIDE SEQUENCE [LARGE SCALE GENOMIC DNA]</scope>
</reference>
<feature type="region of interest" description="Disordered" evidence="5">
    <location>
        <begin position="1"/>
        <end position="23"/>
    </location>
</feature>
<dbReference type="KEGG" id="nai:NECAME_01116"/>
<dbReference type="GO" id="GO:0016020">
    <property type="term" value="C:membrane"/>
    <property type="evidence" value="ECO:0007669"/>
    <property type="project" value="UniProtKB-SubCell"/>
</dbReference>
<dbReference type="EMBL" id="KI669176">
    <property type="protein sequence ID" value="ETN69006.1"/>
    <property type="molecule type" value="Genomic_DNA"/>
</dbReference>
<evidence type="ECO:0000313" key="8">
    <source>
        <dbReference type="Proteomes" id="UP000053676"/>
    </source>
</evidence>
<dbReference type="Pfam" id="PF13903">
    <property type="entry name" value="Claudin_2"/>
    <property type="match status" value="1"/>
</dbReference>